<dbReference type="InterPro" id="IPR013087">
    <property type="entry name" value="Znf_C2H2_type"/>
</dbReference>
<evidence type="ECO:0000256" key="5">
    <source>
        <dbReference type="ARBA" id="ARBA00022833"/>
    </source>
</evidence>
<dbReference type="Proteomes" id="UP000534634">
    <property type="component" value="Unassembled WGS sequence"/>
</dbReference>
<name>A0A7L1BGL9_9PASS</name>
<evidence type="ECO:0000256" key="2">
    <source>
        <dbReference type="ARBA" id="ARBA00022723"/>
    </source>
</evidence>
<organism evidence="9 10">
    <name type="scientific">Illadopsis cleaveri</name>
    <name type="common">blackcap illadopsis</name>
    <dbReference type="NCBI Taxonomy" id="201329"/>
    <lineage>
        <taxon>Eukaryota</taxon>
        <taxon>Metazoa</taxon>
        <taxon>Chordata</taxon>
        <taxon>Craniata</taxon>
        <taxon>Vertebrata</taxon>
        <taxon>Euteleostomi</taxon>
        <taxon>Archelosauria</taxon>
        <taxon>Archosauria</taxon>
        <taxon>Dinosauria</taxon>
        <taxon>Saurischia</taxon>
        <taxon>Theropoda</taxon>
        <taxon>Coelurosauria</taxon>
        <taxon>Aves</taxon>
        <taxon>Neognathae</taxon>
        <taxon>Neoaves</taxon>
        <taxon>Telluraves</taxon>
        <taxon>Australaves</taxon>
        <taxon>Passeriformes</taxon>
        <taxon>Sylvioidea</taxon>
        <taxon>Timaliidae</taxon>
        <taxon>Illadopsis</taxon>
    </lineage>
</organism>
<evidence type="ECO:0000256" key="4">
    <source>
        <dbReference type="ARBA" id="ARBA00022771"/>
    </source>
</evidence>
<protein>
    <submittedName>
        <fullName evidence="9">ZFP41 protein</fullName>
    </submittedName>
</protein>
<dbReference type="InterPro" id="IPR036236">
    <property type="entry name" value="Znf_C2H2_sf"/>
</dbReference>
<evidence type="ECO:0000313" key="10">
    <source>
        <dbReference type="Proteomes" id="UP000534634"/>
    </source>
</evidence>
<dbReference type="PANTHER" id="PTHR16515">
    <property type="entry name" value="PR DOMAIN ZINC FINGER PROTEIN"/>
    <property type="match status" value="1"/>
</dbReference>
<keyword evidence="3" id="KW-0677">Repeat</keyword>
<gene>
    <name evidence="9" type="primary">Zfp41</name>
    <name evidence="9" type="ORF">ILLCLE_R10533</name>
</gene>
<dbReference type="Pfam" id="PF00096">
    <property type="entry name" value="zf-C2H2"/>
    <property type="match status" value="1"/>
</dbReference>
<dbReference type="GO" id="GO:0005634">
    <property type="term" value="C:nucleus"/>
    <property type="evidence" value="ECO:0007669"/>
    <property type="project" value="UniProtKB-SubCell"/>
</dbReference>
<keyword evidence="2" id="KW-0479">Metal-binding</keyword>
<comment type="caution">
    <text evidence="9">The sequence shown here is derived from an EMBL/GenBank/DDBJ whole genome shotgun (WGS) entry which is preliminary data.</text>
</comment>
<keyword evidence="4 7" id="KW-0863">Zinc-finger</keyword>
<feature type="domain" description="C2H2-type" evidence="8">
    <location>
        <begin position="21"/>
        <end position="48"/>
    </location>
</feature>
<evidence type="ECO:0000256" key="7">
    <source>
        <dbReference type="PROSITE-ProRule" id="PRU00042"/>
    </source>
</evidence>
<comment type="subcellular location">
    <subcellularLocation>
        <location evidence="1">Nucleus</location>
    </subcellularLocation>
</comment>
<dbReference type="PROSITE" id="PS50157">
    <property type="entry name" value="ZINC_FINGER_C2H2_2"/>
    <property type="match status" value="2"/>
</dbReference>
<reference evidence="9 10" key="1">
    <citation type="submission" date="2019-09" db="EMBL/GenBank/DDBJ databases">
        <title>Bird 10,000 Genomes (B10K) Project - Family phase.</title>
        <authorList>
            <person name="Zhang G."/>
        </authorList>
    </citation>
    <scope>NUCLEOTIDE SEQUENCE [LARGE SCALE GENOMIC DNA]</scope>
    <source>
        <strain evidence="9">B10K-DU-002-01</strain>
        <tissue evidence="9">Muscle</tissue>
    </source>
</reference>
<evidence type="ECO:0000313" key="9">
    <source>
        <dbReference type="EMBL" id="NXM52554.1"/>
    </source>
</evidence>
<feature type="non-terminal residue" evidence="9">
    <location>
        <position position="1"/>
    </location>
</feature>
<dbReference type="PANTHER" id="PTHR16515:SF66">
    <property type="entry name" value="C2H2-TYPE DOMAIN-CONTAINING PROTEIN"/>
    <property type="match status" value="1"/>
</dbReference>
<dbReference type="InterPro" id="IPR050331">
    <property type="entry name" value="Zinc_finger"/>
</dbReference>
<evidence type="ECO:0000256" key="3">
    <source>
        <dbReference type="ARBA" id="ARBA00022737"/>
    </source>
</evidence>
<sequence length="56" mass="6645">SFSYSSDLSRHQSIHTGEWPHKCGECGKSFSWRVNLRRHQHFHTVERPYKCPECGK</sequence>
<evidence type="ECO:0000256" key="6">
    <source>
        <dbReference type="ARBA" id="ARBA00023242"/>
    </source>
</evidence>
<accession>A0A7L1BGL9</accession>
<proteinExistence type="predicted"/>
<keyword evidence="10" id="KW-1185">Reference proteome</keyword>
<evidence type="ECO:0000259" key="8">
    <source>
        <dbReference type="PROSITE" id="PS50157"/>
    </source>
</evidence>
<keyword evidence="6" id="KW-0539">Nucleus</keyword>
<dbReference type="SUPFAM" id="SSF57667">
    <property type="entry name" value="beta-beta-alpha zinc fingers"/>
    <property type="match status" value="1"/>
</dbReference>
<keyword evidence="5" id="KW-0862">Zinc</keyword>
<dbReference type="GO" id="GO:0010468">
    <property type="term" value="P:regulation of gene expression"/>
    <property type="evidence" value="ECO:0007669"/>
    <property type="project" value="TreeGrafter"/>
</dbReference>
<feature type="non-terminal residue" evidence="9">
    <location>
        <position position="56"/>
    </location>
</feature>
<dbReference type="AlphaFoldDB" id="A0A7L1BGL9"/>
<dbReference type="FunFam" id="3.30.160.60:FF:002343">
    <property type="entry name" value="Zinc finger protein 33A"/>
    <property type="match status" value="1"/>
</dbReference>
<feature type="domain" description="C2H2-type" evidence="8">
    <location>
        <begin position="1"/>
        <end position="20"/>
    </location>
</feature>
<dbReference type="PROSITE" id="PS00028">
    <property type="entry name" value="ZINC_FINGER_C2H2_1"/>
    <property type="match status" value="1"/>
</dbReference>
<dbReference type="Gene3D" id="3.30.160.60">
    <property type="entry name" value="Classic Zinc Finger"/>
    <property type="match status" value="2"/>
</dbReference>
<evidence type="ECO:0000256" key="1">
    <source>
        <dbReference type="ARBA" id="ARBA00004123"/>
    </source>
</evidence>
<dbReference type="EMBL" id="VXBB01001506">
    <property type="protein sequence ID" value="NXM52554.1"/>
    <property type="molecule type" value="Genomic_DNA"/>
</dbReference>
<dbReference type="GO" id="GO:0008270">
    <property type="term" value="F:zinc ion binding"/>
    <property type="evidence" value="ECO:0007669"/>
    <property type="project" value="UniProtKB-KW"/>
</dbReference>